<dbReference type="Proteomes" id="UP000232806">
    <property type="component" value="Chromosome"/>
</dbReference>
<comment type="subunit">
    <text evidence="5">Homodimer.</text>
</comment>
<evidence type="ECO:0000256" key="3">
    <source>
        <dbReference type="ARBA" id="ARBA00022741"/>
    </source>
</evidence>
<dbReference type="GO" id="GO:0008652">
    <property type="term" value="P:amino acid biosynthetic process"/>
    <property type="evidence" value="ECO:0007669"/>
    <property type="project" value="UniProtKB-KW"/>
</dbReference>
<dbReference type="Gene3D" id="3.30.70.890">
    <property type="entry name" value="GHMP kinase, C-terminal domain"/>
    <property type="match status" value="1"/>
</dbReference>
<name>A0A2H4VFI0_9EURY</name>
<evidence type="ECO:0000313" key="11">
    <source>
        <dbReference type="Proteomes" id="UP000591058"/>
    </source>
</evidence>
<dbReference type="RefSeq" id="WP_100906783.1">
    <property type="nucleotide sequence ID" value="NZ_CP017766.1"/>
</dbReference>
<keyword evidence="1" id="KW-0028">Amino-acid biosynthesis</keyword>
<reference evidence="8 10" key="1">
    <citation type="submission" date="2016-10" db="EMBL/GenBank/DDBJ databases">
        <title>Comparative genomics between deep and shallow subseafloor isolates.</title>
        <authorList>
            <person name="Ishii S."/>
            <person name="Miller J.R."/>
            <person name="Sutton G."/>
            <person name="Suzuki S."/>
            <person name="Methe B."/>
            <person name="Inagaki F."/>
            <person name="Imachi H."/>
        </authorList>
    </citation>
    <scope>NUCLEOTIDE SEQUENCE [LARGE SCALE GENOMIC DNA]</scope>
    <source>
        <strain evidence="8 10">MO-MB1</strain>
    </source>
</reference>
<sequence>MIIKTPSRLHLTLIDLNGSLGRIDGGVGLTLEKPALVLEMERNNGEISVEFQNRESIPVKIISDYEDKIKTSARRMMDYLELDGGYSFTICETYPSHSGLGSGTQLSLATAKLISEADNQQITVPEIANIVGRGGTSGIGVASFDKGGFIVDGGHPQDEKPDFLPSSASPASPPPIIARFDFPHDWKVVLVIPQVEKNVSGEKEVNIFQEYCPIPVEEVQQLSHLLLMKMMPAVLEKDLDGFGEAVNSIQNIGFKKVENQLQKPIIGDIMQLLRDAGAPGVGMSSFGPTIYAVNDNTQDIVSAARDALRDIGGSIIETRAQNSGAVLEHIH</sequence>
<comment type="pathway">
    <text evidence="5">Cofactor biosynthesis; 5,6,7,8-tetrahydromethanopterin biosynthesis.</text>
</comment>
<dbReference type="InterPro" id="IPR020568">
    <property type="entry name" value="Ribosomal_Su5_D2-typ_SF"/>
</dbReference>
<dbReference type="InterPro" id="IPR006204">
    <property type="entry name" value="GHMP_kinase_N_dom"/>
</dbReference>
<dbReference type="InterPro" id="IPR014721">
    <property type="entry name" value="Ribsml_uS5_D2-typ_fold_subgr"/>
</dbReference>
<keyword evidence="4" id="KW-0067">ATP-binding</keyword>
<feature type="domain" description="GHMP kinase N-terminal" evidence="6">
    <location>
        <begin position="69"/>
        <end position="140"/>
    </location>
</feature>
<dbReference type="GeneID" id="35124211"/>
<evidence type="ECO:0000256" key="5">
    <source>
        <dbReference type="PIRNR" id="PIRNR004884"/>
    </source>
</evidence>
<evidence type="ECO:0000256" key="4">
    <source>
        <dbReference type="ARBA" id="ARBA00022840"/>
    </source>
</evidence>
<evidence type="ECO:0000313" key="10">
    <source>
        <dbReference type="Proteomes" id="UP000232806"/>
    </source>
</evidence>
<dbReference type="UniPathway" id="UPA00065"/>
<dbReference type="InterPro" id="IPR013750">
    <property type="entry name" value="GHMP_kinase_C_dom"/>
</dbReference>
<dbReference type="Proteomes" id="UP000591058">
    <property type="component" value="Unassembled WGS sequence"/>
</dbReference>
<evidence type="ECO:0000313" key="9">
    <source>
        <dbReference type="EMBL" id="NMO09593.1"/>
    </source>
</evidence>
<organism evidence="8 10">
    <name type="scientific">Methanobacterium subterraneum</name>
    <dbReference type="NCBI Taxonomy" id="59277"/>
    <lineage>
        <taxon>Archaea</taxon>
        <taxon>Methanobacteriati</taxon>
        <taxon>Methanobacteriota</taxon>
        <taxon>Methanomada group</taxon>
        <taxon>Methanobacteria</taxon>
        <taxon>Methanobacteriales</taxon>
        <taxon>Methanobacteriaceae</taxon>
        <taxon>Methanobacterium</taxon>
    </lineage>
</organism>
<dbReference type="EC" id="2.4.2.54" evidence="5"/>
<evidence type="ECO:0000259" key="6">
    <source>
        <dbReference type="Pfam" id="PF00288"/>
    </source>
</evidence>
<evidence type="ECO:0000256" key="2">
    <source>
        <dbReference type="ARBA" id="ARBA00022679"/>
    </source>
</evidence>
<dbReference type="GO" id="GO:0005524">
    <property type="term" value="F:ATP binding"/>
    <property type="evidence" value="ECO:0007669"/>
    <property type="project" value="UniProtKB-UniRule"/>
</dbReference>
<dbReference type="NCBIfam" id="TIGR00144">
    <property type="entry name" value="beta_RFAP_syn"/>
    <property type="match status" value="1"/>
</dbReference>
<keyword evidence="5" id="KW-0328">Glycosyltransferase</keyword>
<dbReference type="Pfam" id="PF08544">
    <property type="entry name" value="GHMP_kinases_C"/>
    <property type="match status" value="1"/>
</dbReference>
<dbReference type="AlphaFoldDB" id="A0A2H4VFI0"/>
<dbReference type="NCBIfam" id="NF040726">
    <property type="entry name" value="BetaRFA-P_synth"/>
    <property type="match status" value="1"/>
</dbReference>
<feature type="domain" description="GHMP kinase C-terminal" evidence="7">
    <location>
        <begin position="230"/>
        <end position="303"/>
    </location>
</feature>
<comment type="catalytic activity">
    <reaction evidence="5">
        <text>5-phospho-alpha-D-ribose 1-diphosphate + 4-hydroxybenzoate + H(+) = 4-(beta-D-ribofuranosyl)phenol 5'-phosphate + CO2 + diphosphate</text>
        <dbReference type="Rhea" id="RHEA:48556"/>
        <dbReference type="ChEBI" id="CHEBI:15378"/>
        <dbReference type="ChEBI" id="CHEBI:16526"/>
        <dbReference type="ChEBI" id="CHEBI:17879"/>
        <dbReference type="ChEBI" id="CHEBI:33019"/>
        <dbReference type="ChEBI" id="CHEBI:58017"/>
        <dbReference type="ChEBI" id="CHEBI:82767"/>
        <dbReference type="EC" id="2.4.2.54"/>
    </reaction>
</comment>
<dbReference type="Gene3D" id="3.30.230.10">
    <property type="match status" value="1"/>
</dbReference>
<evidence type="ECO:0000259" key="7">
    <source>
        <dbReference type="Pfam" id="PF08544"/>
    </source>
</evidence>
<dbReference type="InterPro" id="IPR053442">
    <property type="entry name" value="Beta-RFA-P_synthase"/>
</dbReference>
<comment type="function">
    <text evidence="5">Catalyzes the condensation of 4-aminobenzoate (pABA) with 5-phospho-alpha-D-ribose 1-diphosphate (PRPP) to produce beta-ribofuranosylaminobenzene 5'-phosphate (beta-RFA-P).</text>
</comment>
<dbReference type="InterPro" id="IPR004422">
    <property type="entry name" value="RFAP_synthase"/>
</dbReference>
<dbReference type="GO" id="GO:0043793">
    <property type="term" value="F:beta-ribofuranosylaminobenzene 5'-phosphate synthase activity"/>
    <property type="evidence" value="ECO:0007669"/>
    <property type="project" value="UniProtKB-EC"/>
</dbReference>
<keyword evidence="2 5" id="KW-0808">Transferase</keyword>
<protein>
    <recommendedName>
        <fullName evidence="5">Beta-ribofuranosylaminobenzene 5'-phosphate synthase</fullName>
        <shortName evidence="5">Beta-RFA-P synthase</shortName>
        <ecNumber evidence="5">2.4.2.54</ecNumber>
    </recommendedName>
</protein>
<dbReference type="PIRSF" id="PIRSF004884">
    <property type="entry name" value="Sugar_kin_arch"/>
    <property type="match status" value="1"/>
</dbReference>
<dbReference type="PANTHER" id="PTHR20861">
    <property type="entry name" value="HOMOSERINE/4-DIPHOSPHOCYTIDYL-2-C-METHYL-D-ERYTHRITOL KINASE"/>
    <property type="match status" value="1"/>
</dbReference>
<reference evidence="9 11" key="2">
    <citation type="submission" date="2020-04" db="EMBL/GenBank/DDBJ databases">
        <title>Draft genome of Methanobacterium subterraneum isolated from animal feces.</title>
        <authorList>
            <person name="Ouboter H.T."/>
            <person name="Berger S."/>
            <person name="Gungor E."/>
            <person name="Jetten M.S.M."/>
            <person name="Welte C.U."/>
        </authorList>
    </citation>
    <scope>NUCLEOTIDE SEQUENCE [LARGE SCALE GENOMIC DNA]</scope>
    <source>
        <strain evidence="9">HO_2020</strain>
    </source>
</reference>
<evidence type="ECO:0000256" key="1">
    <source>
        <dbReference type="ARBA" id="ARBA00022605"/>
    </source>
</evidence>
<evidence type="ECO:0000313" key="8">
    <source>
        <dbReference type="EMBL" id="AUB56844.1"/>
    </source>
</evidence>
<comment type="similarity">
    <text evidence="5">Belongs to the beta-RFA-P synthase family.</text>
</comment>
<dbReference type="SUPFAM" id="SSF55060">
    <property type="entry name" value="GHMP Kinase, C-terminal domain"/>
    <property type="match status" value="1"/>
</dbReference>
<dbReference type="OrthoDB" id="85156at2157"/>
<proteinExistence type="inferred from homology"/>
<dbReference type="PANTHER" id="PTHR20861:SF6">
    <property type="entry name" value="BETA-RIBOFURANOSYLPHENOL 5'-PHOSPHATE SYNTHASE"/>
    <property type="match status" value="1"/>
</dbReference>
<keyword evidence="3" id="KW-0547">Nucleotide-binding</keyword>
<gene>
    <name evidence="8" type="ORF">BK007_11785</name>
    <name evidence="9" type="ORF">HG719_07075</name>
</gene>
<dbReference type="InterPro" id="IPR036554">
    <property type="entry name" value="GHMP_kinase_C_sf"/>
</dbReference>
<dbReference type="Pfam" id="PF00288">
    <property type="entry name" value="GHMP_kinases_N"/>
    <property type="match status" value="1"/>
</dbReference>
<dbReference type="SUPFAM" id="SSF54211">
    <property type="entry name" value="Ribosomal protein S5 domain 2-like"/>
    <property type="match status" value="1"/>
</dbReference>
<accession>A0A2H4VFI0</accession>
<dbReference type="EMBL" id="JABBYL010000025">
    <property type="protein sequence ID" value="NMO09593.1"/>
    <property type="molecule type" value="Genomic_DNA"/>
</dbReference>
<dbReference type="EMBL" id="CP017766">
    <property type="protein sequence ID" value="AUB56844.1"/>
    <property type="molecule type" value="Genomic_DNA"/>
</dbReference>